<dbReference type="GO" id="GO:0016020">
    <property type="term" value="C:membrane"/>
    <property type="evidence" value="ECO:0007669"/>
    <property type="project" value="UniProtKB-SubCell"/>
</dbReference>
<keyword evidence="7" id="KW-1185">Reference proteome</keyword>
<keyword evidence="6" id="KW-0675">Receptor</keyword>
<sequence length="106" mass="11306">MAVFTGVLQLRSMGLMFVISFVLGFTMTGFLPLGFEFAAELTYPENEGLTSGLLNASAQLFGIILTSGTSKLKSSYGSLAGNLLMTVLLFAGFVLMGELIRVLFHG</sequence>
<dbReference type="AlphaFoldDB" id="A0A8E0RJJ4"/>
<evidence type="ECO:0000256" key="5">
    <source>
        <dbReference type="SAM" id="Phobius"/>
    </source>
</evidence>
<keyword evidence="3 5" id="KW-1133">Transmembrane helix</keyword>
<dbReference type="PANTHER" id="PTHR10924">
    <property type="entry name" value="MAJOR FACILITATOR SUPERFAMILY PROTEIN-RELATED"/>
    <property type="match status" value="1"/>
</dbReference>
<dbReference type="InterPro" id="IPR036259">
    <property type="entry name" value="MFS_trans_sf"/>
</dbReference>
<feature type="transmembrane region" description="Helical" evidence="5">
    <location>
        <begin position="12"/>
        <end position="33"/>
    </location>
</feature>
<proteinExistence type="predicted"/>
<gene>
    <name evidence="6" type="ORF">FBUS_10074</name>
</gene>
<dbReference type="PANTHER" id="PTHR10924:SF4">
    <property type="entry name" value="GH15861P"/>
    <property type="match status" value="1"/>
</dbReference>
<keyword evidence="2 5" id="KW-0812">Transmembrane</keyword>
<evidence type="ECO:0000313" key="7">
    <source>
        <dbReference type="Proteomes" id="UP000728185"/>
    </source>
</evidence>
<evidence type="ECO:0000256" key="4">
    <source>
        <dbReference type="ARBA" id="ARBA00023136"/>
    </source>
</evidence>
<dbReference type="OrthoDB" id="422206at2759"/>
<dbReference type="GO" id="GO:0097037">
    <property type="term" value="P:heme export"/>
    <property type="evidence" value="ECO:0007669"/>
    <property type="project" value="TreeGrafter"/>
</dbReference>
<evidence type="ECO:0000256" key="1">
    <source>
        <dbReference type="ARBA" id="ARBA00004141"/>
    </source>
</evidence>
<feature type="transmembrane region" description="Helical" evidence="5">
    <location>
        <begin position="82"/>
        <end position="104"/>
    </location>
</feature>
<evidence type="ECO:0000313" key="6">
    <source>
        <dbReference type="EMBL" id="KAA0184412.1"/>
    </source>
</evidence>
<organism evidence="6 7">
    <name type="scientific">Fasciolopsis buskii</name>
    <dbReference type="NCBI Taxonomy" id="27845"/>
    <lineage>
        <taxon>Eukaryota</taxon>
        <taxon>Metazoa</taxon>
        <taxon>Spiralia</taxon>
        <taxon>Lophotrochozoa</taxon>
        <taxon>Platyhelminthes</taxon>
        <taxon>Trematoda</taxon>
        <taxon>Digenea</taxon>
        <taxon>Plagiorchiida</taxon>
        <taxon>Echinostomata</taxon>
        <taxon>Echinostomatoidea</taxon>
        <taxon>Fasciolidae</taxon>
        <taxon>Fasciolopsis</taxon>
    </lineage>
</organism>
<dbReference type="GO" id="GO:0015232">
    <property type="term" value="F:heme transmembrane transporter activity"/>
    <property type="evidence" value="ECO:0007669"/>
    <property type="project" value="TreeGrafter"/>
</dbReference>
<evidence type="ECO:0000256" key="2">
    <source>
        <dbReference type="ARBA" id="ARBA00022692"/>
    </source>
</evidence>
<comment type="subcellular location">
    <subcellularLocation>
        <location evidence="1">Membrane</location>
        <topology evidence="1">Multi-pass membrane protein</topology>
    </subcellularLocation>
</comment>
<evidence type="ECO:0000256" key="3">
    <source>
        <dbReference type="ARBA" id="ARBA00022989"/>
    </source>
</evidence>
<keyword evidence="4 5" id="KW-0472">Membrane</keyword>
<dbReference type="InterPro" id="IPR049680">
    <property type="entry name" value="FLVCR1-2_SLC49-like"/>
</dbReference>
<dbReference type="GO" id="GO:0020037">
    <property type="term" value="F:heme binding"/>
    <property type="evidence" value="ECO:0007669"/>
    <property type="project" value="TreeGrafter"/>
</dbReference>
<name>A0A8E0RJJ4_9TREM</name>
<comment type="caution">
    <text evidence="6">The sequence shown here is derived from an EMBL/GenBank/DDBJ whole genome shotgun (WGS) entry which is preliminary data.</text>
</comment>
<dbReference type="Proteomes" id="UP000728185">
    <property type="component" value="Unassembled WGS sequence"/>
</dbReference>
<reference evidence="6" key="1">
    <citation type="submission" date="2019-05" db="EMBL/GenBank/DDBJ databases">
        <title>Annotation for the trematode Fasciolopsis buski.</title>
        <authorList>
            <person name="Choi Y.-J."/>
        </authorList>
    </citation>
    <scope>NUCLEOTIDE SEQUENCE</scope>
    <source>
        <strain evidence="6">HT</strain>
        <tissue evidence="6">Whole worm</tissue>
    </source>
</reference>
<dbReference type="EMBL" id="LUCM01011130">
    <property type="protein sequence ID" value="KAA0184412.1"/>
    <property type="molecule type" value="Genomic_DNA"/>
</dbReference>
<protein>
    <submittedName>
        <fullName evidence="6">Feline leukemia virus subgroup C receptor protein 2</fullName>
    </submittedName>
</protein>
<dbReference type="SUPFAM" id="SSF103473">
    <property type="entry name" value="MFS general substrate transporter"/>
    <property type="match status" value="1"/>
</dbReference>
<accession>A0A8E0RJJ4</accession>